<dbReference type="Pfam" id="PF26335">
    <property type="entry name" value="ARB_00930_C"/>
    <property type="match status" value="1"/>
</dbReference>
<evidence type="ECO:0000313" key="4">
    <source>
        <dbReference type="EMBL" id="KAK4139788.1"/>
    </source>
</evidence>
<dbReference type="SUPFAM" id="SSF56601">
    <property type="entry name" value="beta-lactamase/transpeptidase-like"/>
    <property type="match status" value="1"/>
</dbReference>
<dbReference type="InterPro" id="IPR051478">
    <property type="entry name" value="Beta-lactamase-like_AB/R"/>
</dbReference>
<reference evidence="4" key="1">
    <citation type="journal article" date="2023" name="Mol. Phylogenet. Evol.">
        <title>Genome-scale phylogeny and comparative genomics of the fungal order Sordariales.</title>
        <authorList>
            <person name="Hensen N."/>
            <person name="Bonometti L."/>
            <person name="Westerberg I."/>
            <person name="Brannstrom I.O."/>
            <person name="Guillou S."/>
            <person name="Cros-Aarteil S."/>
            <person name="Calhoun S."/>
            <person name="Haridas S."/>
            <person name="Kuo A."/>
            <person name="Mondo S."/>
            <person name="Pangilinan J."/>
            <person name="Riley R."/>
            <person name="LaButti K."/>
            <person name="Andreopoulos B."/>
            <person name="Lipzen A."/>
            <person name="Chen C."/>
            <person name="Yan M."/>
            <person name="Daum C."/>
            <person name="Ng V."/>
            <person name="Clum A."/>
            <person name="Steindorff A."/>
            <person name="Ohm R.A."/>
            <person name="Martin F."/>
            <person name="Silar P."/>
            <person name="Natvig D.O."/>
            <person name="Lalanne C."/>
            <person name="Gautier V."/>
            <person name="Ament-Velasquez S.L."/>
            <person name="Kruys A."/>
            <person name="Hutchinson M.I."/>
            <person name="Powell A.J."/>
            <person name="Barry K."/>
            <person name="Miller A.N."/>
            <person name="Grigoriev I.V."/>
            <person name="Debuchy R."/>
            <person name="Gladieux P."/>
            <person name="Hiltunen Thoren M."/>
            <person name="Johannesson H."/>
        </authorList>
    </citation>
    <scope>NUCLEOTIDE SEQUENCE</scope>
    <source>
        <strain evidence="4">CBS 141.50</strain>
    </source>
</reference>
<evidence type="ECO:0000259" key="3">
    <source>
        <dbReference type="Pfam" id="PF26335"/>
    </source>
</evidence>
<dbReference type="InterPro" id="IPR012338">
    <property type="entry name" value="Beta-lactam/transpept-like"/>
</dbReference>
<evidence type="ECO:0000259" key="2">
    <source>
        <dbReference type="Pfam" id="PF00144"/>
    </source>
</evidence>
<protein>
    <submittedName>
        <fullName evidence="4">Beta-lactamase/transpeptidase-like protein</fullName>
    </submittedName>
</protein>
<feature type="domain" description="Beta-lactamase-related" evidence="2">
    <location>
        <begin position="98"/>
        <end position="414"/>
    </location>
</feature>
<proteinExistence type="predicted"/>
<accession>A0AAN6UV57</accession>
<gene>
    <name evidence="4" type="ORF">C8A04DRAFT_40425</name>
</gene>
<dbReference type="AlphaFoldDB" id="A0AAN6UV57"/>
<feature type="chain" id="PRO_5043013316" evidence="1">
    <location>
        <begin position="20"/>
        <end position="597"/>
    </location>
</feature>
<keyword evidence="1" id="KW-0732">Signal</keyword>
<dbReference type="Gene3D" id="3.40.710.10">
    <property type="entry name" value="DD-peptidase/beta-lactamase superfamily"/>
    <property type="match status" value="1"/>
</dbReference>
<evidence type="ECO:0000313" key="5">
    <source>
        <dbReference type="Proteomes" id="UP001302676"/>
    </source>
</evidence>
<dbReference type="InterPro" id="IPR001466">
    <property type="entry name" value="Beta-lactam-related"/>
</dbReference>
<sequence>MKLTLGITAITSLPTFTTAAKLNCPLSGPVFPFPTNLLQSPSIASVAATLDEAFFKNIDNDTSTGSGHFSYAAQVFTASDGEDEPLWARYWTAPDLGQFQNVSGGVSVVDGDTVFRIGSVTKIFTVLTFLATVGDGIWNEPVGGYLPEVEEMIKGGNGRGVIYTPDWEAITVDALLGELSQQLNITRLVSMGFPPLENTSYPPCGTSPTCDREQLFAGIAQLPPSYAPFTTPTYSDVGFVLLSFIAEKVTGQSFKDLVQENVLTPLGLKHTFYQSPEDDSVGVIPGTKPKTTWGYDLGVEMATGNMYTSATDLAALGRAILRSTLVKPAVTKRWLKPTSYSSDPKATVGMPWGIRRVGVQKNQTYYEVHTFNKIGSIGAYSAVFALIPELQLGFSILAAGPGGSAIATAIAEALADTYIPTIDNIARAQANVTFAGHYRHASLSDDDGNTGPKLNSSLTVSVDPYAPGLHVTSWLSNSTDMGLLAVALAANVSAAGFPQLKPSVRLYPTGLEQPIEGDDGTSGGKKVAFKAVFEDMGGDGVADGGGAFVNDCGTWVGVTGVVYGRMPLDLFVFEVGADGVVQAVVNEGLRVRLVKVD</sequence>
<dbReference type="RefSeq" id="XP_062633159.1">
    <property type="nucleotide sequence ID" value="XM_062784940.1"/>
</dbReference>
<organism evidence="4 5">
    <name type="scientific">Dichotomopilus funicola</name>
    <dbReference type="NCBI Taxonomy" id="1934379"/>
    <lineage>
        <taxon>Eukaryota</taxon>
        <taxon>Fungi</taxon>
        <taxon>Dikarya</taxon>
        <taxon>Ascomycota</taxon>
        <taxon>Pezizomycotina</taxon>
        <taxon>Sordariomycetes</taxon>
        <taxon>Sordariomycetidae</taxon>
        <taxon>Sordariales</taxon>
        <taxon>Chaetomiaceae</taxon>
        <taxon>Dichotomopilus</taxon>
    </lineage>
</organism>
<comment type="caution">
    <text evidence="4">The sequence shown here is derived from an EMBL/GenBank/DDBJ whole genome shotgun (WGS) entry which is preliminary data.</text>
</comment>
<dbReference type="Proteomes" id="UP001302676">
    <property type="component" value="Unassembled WGS sequence"/>
</dbReference>
<dbReference type="InterPro" id="IPR058664">
    <property type="entry name" value="ARB_00930-like_C"/>
</dbReference>
<dbReference type="EMBL" id="MU853649">
    <property type="protein sequence ID" value="KAK4139788.1"/>
    <property type="molecule type" value="Genomic_DNA"/>
</dbReference>
<reference evidence="4" key="2">
    <citation type="submission" date="2023-05" db="EMBL/GenBank/DDBJ databases">
        <authorList>
            <consortium name="Lawrence Berkeley National Laboratory"/>
            <person name="Steindorff A."/>
            <person name="Hensen N."/>
            <person name="Bonometti L."/>
            <person name="Westerberg I."/>
            <person name="Brannstrom I.O."/>
            <person name="Guillou S."/>
            <person name="Cros-Aarteil S."/>
            <person name="Calhoun S."/>
            <person name="Haridas S."/>
            <person name="Kuo A."/>
            <person name="Mondo S."/>
            <person name="Pangilinan J."/>
            <person name="Riley R."/>
            <person name="Labutti K."/>
            <person name="Andreopoulos B."/>
            <person name="Lipzen A."/>
            <person name="Chen C."/>
            <person name="Yanf M."/>
            <person name="Daum C."/>
            <person name="Ng V."/>
            <person name="Clum A."/>
            <person name="Ohm R."/>
            <person name="Martin F."/>
            <person name="Silar P."/>
            <person name="Natvig D."/>
            <person name="Lalanne C."/>
            <person name="Gautier V."/>
            <person name="Ament-Velasquez S.L."/>
            <person name="Kruys A."/>
            <person name="Hutchinson M.I."/>
            <person name="Powell A.J."/>
            <person name="Barry K."/>
            <person name="Miller A.N."/>
            <person name="Grigoriev I.V."/>
            <person name="Debuchy R."/>
            <person name="Gladieux P."/>
            <person name="Thoren M.H."/>
            <person name="Johannesson H."/>
        </authorList>
    </citation>
    <scope>NUCLEOTIDE SEQUENCE</scope>
    <source>
        <strain evidence="4">CBS 141.50</strain>
    </source>
</reference>
<name>A0AAN6UV57_9PEZI</name>
<evidence type="ECO:0000256" key="1">
    <source>
        <dbReference type="SAM" id="SignalP"/>
    </source>
</evidence>
<keyword evidence="5" id="KW-1185">Reference proteome</keyword>
<feature type="domain" description="Beta-lactamase-like ARB-00930-like C-terminal" evidence="3">
    <location>
        <begin position="426"/>
        <end position="596"/>
    </location>
</feature>
<feature type="signal peptide" evidence="1">
    <location>
        <begin position="1"/>
        <end position="19"/>
    </location>
</feature>
<dbReference type="PANTHER" id="PTHR22935:SF97">
    <property type="entry name" value="BETA-LACTAMASE-RELATED DOMAIN-CONTAINING PROTEIN"/>
    <property type="match status" value="1"/>
</dbReference>
<dbReference type="Pfam" id="PF00144">
    <property type="entry name" value="Beta-lactamase"/>
    <property type="match status" value="1"/>
</dbReference>
<dbReference type="GeneID" id="87821553"/>
<dbReference type="PANTHER" id="PTHR22935">
    <property type="entry name" value="PENICILLIN-BINDING PROTEIN"/>
    <property type="match status" value="1"/>
</dbReference>